<feature type="transmembrane region" description="Helical" evidence="1">
    <location>
        <begin position="72"/>
        <end position="92"/>
    </location>
</feature>
<keyword evidence="3" id="KW-1185">Reference proteome</keyword>
<name>A0A9P1M642_9PEZI</name>
<gene>
    <name evidence="2" type="ORF">PPNO1_LOCUS1463</name>
</gene>
<dbReference type="EMBL" id="CALLCH030000002">
    <property type="protein sequence ID" value="CAI4211688.1"/>
    <property type="molecule type" value="Genomic_DNA"/>
</dbReference>
<evidence type="ECO:0000256" key="1">
    <source>
        <dbReference type="SAM" id="Phobius"/>
    </source>
</evidence>
<protein>
    <submittedName>
        <fullName evidence="2">Uncharacterized protein</fullName>
    </submittedName>
</protein>
<dbReference type="Pfam" id="PF14087">
    <property type="entry name" value="DUF4267"/>
    <property type="match status" value="1"/>
</dbReference>
<sequence>MELKTSYILGTAFIGLGIYPFFTRSPLPFVGQPLSLLSTDEATIKKSTARLGSRDIALGFLFLSHEGHGDDMAVGVLMSMVGIVDIVDAVSMFKRGGDESRRKALGYVASGAVMLVMSWQKLGLGDVIKSRFF</sequence>
<keyword evidence="1" id="KW-0472">Membrane</keyword>
<feature type="transmembrane region" description="Helical" evidence="1">
    <location>
        <begin position="7"/>
        <end position="27"/>
    </location>
</feature>
<dbReference type="Proteomes" id="UP000838763">
    <property type="component" value="Unassembled WGS sequence"/>
</dbReference>
<keyword evidence="1" id="KW-1133">Transmembrane helix</keyword>
<reference evidence="2" key="1">
    <citation type="submission" date="2022-11" db="EMBL/GenBank/DDBJ databases">
        <authorList>
            <person name="Scott C."/>
            <person name="Bruce N."/>
        </authorList>
    </citation>
    <scope>NUCLEOTIDE SEQUENCE</scope>
</reference>
<organism evidence="2 3">
    <name type="scientific">Parascedosporium putredinis</name>
    <dbReference type="NCBI Taxonomy" id="1442378"/>
    <lineage>
        <taxon>Eukaryota</taxon>
        <taxon>Fungi</taxon>
        <taxon>Dikarya</taxon>
        <taxon>Ascomycota</taxon>
        <taxon>Pezizomycotina</taxon>
        <taxon>Sordariomycetes</taxon>
        <taxon>Hypocreomycetidae</taxon>
        <taxon>Microascales</taxon>
        <taxon>Microascaceae</taxon>
        <taxon>Parascedosporium</taxon>
    </lineage>
</organism>
<comment type="caution">
    <text evidence="2">The sequence shown here is derived from an EMBL/GenBank/DDBJ whole genome shotgun (WGS) entry which is preliminary data.</text>
</comment>
<dbReference type="InterPro" id="IPR025363">
    <property type="entry name" value="DUF4267"/>
</dbReference>
<dbReference type="AlphaFoldDB" id="A0A9P1M642"/>
<evidence type="ECO:0000313" key="2">
    <source>
        <dbReference type="EMBL" id="CAI4211688.1"/>
    </source>
</evidence>
<proteinExistence type="predicted"/>
<accession>A0A9P1M642</accession>
<evidence type="ECO:0000313" key="3">
    <source>
        <dbReference type="Proteomes" id="UP000838763"/>
    </source>
</evidence>
<keyword evidence="1" id="KW-0812">Transmembrane</keyword>